<reference evidence="12 13" key="1">
    <citation type="submission" date="2020-08" db="EMBL/GenBank/DDBJ databases">
        <title>Genomic Encyclopedia of Type Strains, Phase IV (KMG-IV): sequencing the most valuable type-strain genomes for metagenomic binning, comparative biology and taxonomic classification.</title>
        <authorList>
            <person name="Goeker M."/>
        </authorList>
    </citation>
    <scope>NUCLEOTIDE SEQUENCE [LARGE SCALE GENOMIC DNA]</scope>
    <source>
        <strain evidence="12 13">DSM 15867</strain>
    </source>
</reference>
<dbReference type="Gene3D" id="3.40.50.620">
    <property type="entry name" value="HUPs"/>
    <property type="match status" value="1"/>
</dbReference>
<evidence type="ECO:0000256" key="5">
    <source>
        <dbReference type="ARBA" id="ARBA00022840"/>
    </source>
</evidence>
<evidence type="ECO:0000256" key="10">
    <source>
        <dbReference type="PIRSR" id="PIRSR001589-3"/>
    </source>
</evidence>
<dbReference type="GO" id="GO:0005524">
    <property type="term" value="F:ATP binding"/>
    <property type="evidence" value="ECO:0007669"/>
    <property type="project" value="UniProtKB-KW"/>
</dbReference>
<feature type="active site" description="For GATase activity" evidence="8">
    <location>
        <position position="20"/>
    </location>
</feature>
<dbReference type="PANTHER" id="PTHR43284">
    <property type="entry name" value="ASPARAGINE SYNTHETASE (GLUTAMINE-HYDROLYZING)"/>
    <property type="match status" value="1"/>
</dbReference>
<keyword evidence="8" id="KW-0061">Asparagine biosynthesis</keyword>
<evidence type="ECO:0000313" key="12">
    <source>
        <dbReference type="EMBL" id="MBB4616590.1"/>
    </source>
</evidence>
<comment type="similarity">
    <text evidence="2">Belongs to the asparagine synthetase family.</text>
</comment>
<dbReference type="GO" id="GO:0006529">
    <property type="term" value="P:asparagine biosynthetic process"/>
    <property type="evidence" value="ECO:0007669"/>
    <property type="project" value="UniProtKB-KW"/>
</dbReference>
<feature type="site" description="Important for beta-aspartyl-AMP intermediate formation" evidence="10">
    <location>
        <position position="380"/>
    </location>
</feature>
<dbReference type="InterPro" id="IPR033738">
    <property type="entry name" value="AsnB_N"/>
</dbReference>
<dbReference type="CDD" id="cd00712">
    <property type="entry name" value="AsnB"/>
    <property type="match status" value="1"/>
</dbReference>
<proteinExistence type="inferred from homology"/>
<dbReference type="InterPro" id="IPR014729">
    <property type="entry name" value="Rossmann-like_a/b/a_fold"/>
</dbReference>
<dbReference type="EC" id="6.3.5.4" evidence="3"/>
<comment type="pathway">
    <text evidence="1">Amino-acid biosynthesis; L-asparagine biosynthesis; L-asparagine from L-aspartate (L-Gln route): step 1/1.</text>
</comment>
<dbReference type="InterPro" id="IPR006426">
    <property type="entry name" value="Asn_synth_AEB"/>
</dbReference>
<feature type="binding site" evidence="9">
    <location>
        <position position="116"/>
    </location>
    <ligand>
        <name>L-glutamine</name>
        <dbReference type="ChEBI" id="CHEBI:58359"/>
    </ligand>
</feature>
<feature type="domain" description="Glutamine amidotransferase type-2" evidence="11">
    <location>
        <begin position="20"/>
        <end position="229"/>
    </location>
</feature>
<dbReference type="InterPro" id="IPR001962">
    <property type="entry name" value="Asn_synthase"/>
</dbReference>
<dbReference type="PROSITE" id="PS51278">
    <property type="entry name" value="GATASE_TYPE_2"/>
    <property type="match status" value="1"/>
</dbReference>
<dbReference type="GO" id="GO:0004066">
    <property type="term" value="F:asparagine synthase (glutamine-hydrolyzing) activity"/>
    <property type="evidence" value="ECO:0007669"/>
    <property type="project" value="UniProtKB-EC"/>
</dbReference>
<keyword evidence="8" id="KW-0028">Amino-acid biosynthesis</keyword>
<dbReference type="SUPFAM" id="SSF52402">
    <property type="entry name" value="Adenine nucleotide alpha hydrolases-like"/>
    <property type="match status" value="1"/>
</dbReference>
<evidence type="ECO:0000256" key="8">
    <source>
        <dbReference type="PIRSR" id="PIRSR001589-1"/>
    </source>
</evidence>
<dbReference type="InterPro" id="IPR029055">
    <property type="entry name" value="Ntn_hydrolases_N"/>
</dbReference>
<evidence type="ECO:0000256" key="7">
    <source>
        <dbReference type="ARBA" id="ARBA00048741"/>
    </source>
</evidence>
<dbReference type="GO" id="GO:0005829">
    <property type="term" value="C:cytosol"/>
    <property type="evidence" value="ECO:0007669"/>
    <property type="project" value="TreeGrafter"/>
</dbReference>
<sequence length="649" mass="71312">MTGRDGPDNGTAFTGVRIICGIVGLLARGEGDPVAAVRRQCDSIVHRGPDDEGLYGEPGFAFGMRRLSILDIAGGHQPFRSPDDRFVLMFNGEIYNFAALRAELAAAGRVFRSSGDAEVILAGYERWGAEVFGRLDGMFAVAIWDRQARRLVLARDPVGIKPLYYSDQPAGFAFASELQALTLLPGFHWTTDPRAQLDYFRFGHVRTPRTIHAEARTLPPGHILTVTRGAEPELTAYWTPRYTPAPPLPPEEWVERFRRTWLDTVAEQMVADVEVGAFLSGGIDSSAVVAAMTRVSDRPVRSFTIGFPDPRYDESRHAEAVAAALGTVHTTRTLDLVGAQDLLPTVAASYAEPFADPSMVPTWYVSRVAAEQVKVALSGDGGDELFFGYKRHATERRVGALPAPLRHAARAIGAVPTLPWRRANETVQRWTRTAASAGLPCGVSRFFAKLQITSPGLRAQVFAPEFLAMDGDPRGEIARLRAEYFPNSTALSADTLEQFALCDLALNLPGAMLTKVDRASMAHSLEVRVPMLGQKMVELALAMPAAMKLDGTTGKKVVRQAIAPWLPAGLFDRRKQGFQMPLSAWFAGDFGRYAEMLWRESGARDEGIWRRSAVDGLFADHRAGKRDHSRFLYALAVYCLWKARVRPAS</sequence>
<keyword evidence="6 8" id="KW-0315">Glutamine amidotransferase</keyword>
<keyword evidence="13" id="KW-1185">Reference proteome</keyword>
<dbReference type="AlphaFoldDB" id="A0A7W7AHY6"/>
<dbReference type="InterPro" id="IPR051786">
    <property type="entry name" value="ASN_synthetase/amidase"/>
</dbReference>
<name>A0A7W7AHY6_9SPHN</name>
<dbReference type="NCBIfam" id="TIGR01536">
    <property type="entry name" value="asn_synth_AEB"/>
    <property type="match status" value="1"/>
</dbReference>
<accession>A0A7W7AHY6</accession>
<feature type="binding site" evidence="9">
    <location>
        <position position="305"/>
    </location>
    <ligand>
        <name>ATP</name>
        <dbReference type="ChEBI" id="CHEBI:30616"/>
    </ligand>
</feature>
<keyword evidence="5 9" id="KW-0067">ATP-binding</keyword>
<gene>
    <name evidence="12" type="ORF">GGQ96_000696</name>
</gene>
<dbReference type="SUPFAM" id="SSF56235">
    <property type="entry name" value="N-terminal nucleophile aminohydrolases (Ntn hydrolases)"/>
    <property type="match status" value="1"/>
</dbReference>
<dbReference type="PANTHER" id="PTHR43284:SF1">
    <property type="entry name" value="ASPARAGINE SYNTHETASE"/>
    <property type="match status" value="1"/>
</dbReference>
<comment type="caution">
    <text evidence="12">The sequence shown here is derived from an EMBL/GenBank/DDBJ whole genome shotgun (WGS) entry which is preliminary data.</text>
</comment>
<dbReference type="EMBL" id="JACHNY010000001">
    <property type="protein sequence ID" value="MBB4616590.1"/>
    <property type="molecule type" value="Genomic_DNA"/>
</dbReference>
<dbReference type="Gene3D" id="3.60.20.10">
    <property type="entry name" value="Glutamine Phosphoribosylpyrophosphate, subunit 1, domain 1"/>
    <property type="match status" value="1"/>
</dbReference>
<protein>
    <recommendedName>
        <fullName evidence="3">asparagine synthase (glutamine-hydrolyzing)</fullName>
        <ecNumber evidence="3">6.3.5.4</ecNumber>
    </recommendedName>
</protein>
<evidence type="ECO:0000256" key="1">
    <source>
        <dbReference type="ARBA" id="ARBA00005187"/>
    </source>
</evidence>
<comment type="catalytic activity">
    <reaction evidence="7">
        <text>L-aspartate + L-glutamine + ATP + H2O = L-asparagine + L-glutamate + AMP + diphosphate + H(+)</text>
        <dbReference type="Rhea" id="RHEA:12228"/>
        <dbReference type="ChEBI" id="CHEBI:15377"/>
        <dbReference type="ChEBI" id="CHEBI:15378"/>
        <dbReference type="ChEBI" id="CHEBI:29985"/>
        <dbReference type="ChEBI" id="CHEBI:29991"/>
        <dbReference type="ChEBI" id="CHEBI:30616"/>
        <dbReference type="ChEBI" id="CHEBI:33019"/>
        <dbReference type="ChEBI" id="CHEBI:58048"/>
        <dbReference type="ChEBI" id="CHEBI:58359"/>
        <dbReference type="ChEBI" id="CHEBI:456215"/>
        <dbReference type="EC" id="6.3.5.4"/>
    </reaction>
</comment>
<evidence type="ECO:0000256" key="4">
    <source>
        <dbReference type="ARBA" id="ARBA00022741"/>
    </source>
</evidence>
<dbReference type="CDD" id="cd01991">
    <property type="entry name" value="Asn_synthase_B_C"/>
    <property type="match status" value="1"/>
</dbReference>
<dbReference type="Pfam" id="PF00733">
    <property type="entry name" value="Asn_synthase"/>
    <property type="match status" value="1"/>
</dbReference>
<evidence type="ECO:0000256" key="2">
    <source>
        <dbReference type="ARBA" id="ARBA00005752"/>
    </source>
</evidence>
<dbReference type="PIRSF" id="PIRSF001589">
    <property type="entry name" value="Asn_synthetase_glu-h"/>
    <property type="match status" value="1"/>
</dbReference>
<evidence type="ECO:0000256" key="9">
    <source>
        <dbReference type="PIRSR" id="PIRSR001589-2"/>
    </source>
</evidence>
<keyword evidence="12" id="KW-0436">Ligase</keyword>
<dbReference type="Pfam" id="PF13537">
    <property type="entry name" value="GATase_7"/>
    <property type="match status" value="1"/>
</dbReference>
<keyword evidence="4 9" id="KW-0547">Nucleotide-binding</keyword>
<evidence type="ECO:0000259" key="11">
    <source>
        <dbReference type="PROSITE" id="PS51278"/>
    </source>
</evidence>
<dbReference type="RefSeq" id="WP_343058906.1">
    <property type="nucleotide sequence ID" value="NZ_JACHNY010000001.1"/>
</dbReference>
<dbReference type="Proteomes" id="UP000574769">
    <property type="component" value="Unassembled WGS sequence"/>
</dbReference>
<dbReference type="InterPro" id="IPR017932">
    <property type="entry name" value="GATase_2_dom"/>
</dbReference>
<evidence type="ECO:0000256" key="3">
    <source>
        <dbReference type="ARBA" id="ARBA00012737"/>
    </source>
</evidence>
<evidence type="ECO:0000313" key="13">
    <source>
        <dbReference type="Proteomes" id="UP000574769"/>
    </source>
</evidence>
<feature type="binding site" evidence="9">
    <location>
        <begin position="378"/>
        <end position="379"/>
    </location>
    <ligand>
        <name>ATP</name>
        <dbReference type="ChEBI" id="CHEBI:30616"/>
    </ligand>
</feature>
<evidence type="ECO:0000256" key="6">
    <source>
        <dbReference type="ARBA" id="ARBA00022962"/>
    </source>
</evidence>
<organism evidence="12 13">
    <name type="scientific">Sphingomonas abaci</name>
    <dbReference type="NCBI Taxonomy" id="237611"/>
    <lineage>
        <taxon>Bacteria</taxon>
        <taxon>Pseudomonadati</taxon>
        <taxon>Pseudomonadota</taxon>
        <taxon>Alphaproteobacteria</taxon>
        <taxon>Sphingomonadales</taxon>
        <taxon>Sphingomonadaceae</taxon>
        <taxon>Sphingomonas</taxon>
    </lineage>
</organism>